<protein>
    <submittedName>
        <fullName evidence="2">ComF family protein</fullName>
    </submittedName>
</protein>
<comment type="similarity">
    <text evidence="1">Belongs to the ComF/GntX family.</text>
</comment>
<keyword evidence="3" id="KW-1185">Reference proteome</keyword>
<name>A0ABY3YQH8_9FLAO</name>
<evidence type="ECO:0000256" key="1">
    <source>
        <dbReference type="ARBA" id="ARBA00008007"/>
    </source>
</evidence>
<gene>
    <name evidence="2" type="ORF">MQE36_07065</name>
</gene>
<evidence type="ECO:0000313" key="2">
    <source>
        <dbReference type="EMBL" id="UNZ00095.1"/>
    </source>
</evidence>
<dbReference type="Proteomes" id="UP000829476">
    <property type="component" value="Chromosome"/>
</dbReference>
<dbReference type="PANTHER" id="PTHR47505:SF1">
    <property type="entry name" value="DNA UTILIZATION PROTEIN YHGH"/>
    <property type="match status" value="1"/>
</dbReference>
<proteinExistence type="inferred from homology"/>
<dbReference type="SUPFAM" id="SSF53271">
    <property type="entry name" value="PRTase-like"/>
    <property type="match status" value="1"/>
</dbReference>
<dbReference type="CDD" id="cd06223">
    <property type="entry name" value="PRTases_typeI"/>
    <property type="match status" value="1"/>
</dbReference>
<sequence length="178" mass="20642">MLKVFYGRIRPQHACALLQFHKKGIVQQLIHHLKYRRQEQIGEFLGAWMGSELKTIHNYQTIDYVIPVPLHPKKLKKRGYNQVNRFAQTIAKAIHAEFRNDILLKTNHSTTQTIKNRLKRWQDLETTYKVVNPEILNRKHLLIADDIITTGATIEACVKELQHHADCSISIASMAITI</sequence>
<dbReference type="PANTHER" id="PTHR47505">
    <property type="entry name" value="DNA UTILIZATION PROTEIN YHGH"/>
    <property type="match status" value="1"/>
</dbReference>
<dbReference type="InterPro" id="IPR051910">
    <property type="entry name" value="ComF/GntX_DNA_util-trans"/>
</dbReference>
<dbReference type="Gene3D" id="3.40.50.2020">
    <property type="match status" value="1"/>
</dbReference>
<accession>A0ABY3YQH8</accession>
<reference evidence="2 3" key="1">
    <citation type="journal article" date="2018" name="Int. J. Syst. Evol. Microbiol.">
        <title>Zhouia spongiae sp. nov., isolated from a marine sponge.</title>
        <authorList>
            <person name="Zhuang L."/>
            <person name="Lin B."/>
            <person name="Qin F."/>
            <person name="Luo L."/>
        </authorList>
    </citation>
    <scope>NUCLEOTIDE SEQUENCE [LARGE SCALE GENOMIC DNA]</scope>
    <source>
        <strain evidence="2 3">HN-Y44</strain>
    </source>
</reference>
<dbReference type="EMBL" id="CP094326">
    <property type="protein sequence ID" value="UNZ00095.1"/>
    <property type="molecule type" value="Genomic_DNA"/>
</dbReference>
<dbReference type="RefSeq" id="WP_242938462.1">
    <property type="nucleotide sequence ID" value="NZ_CP094326.1"/>
</dbReference>
<organism evidence="2 3">
    <name type="scientific">Zhouia spongiae</name>
    <dbReference type="NCBI Taxonomy" id="2202721"/>
    <lineage>
        <taxon>Bacteria</taxon>
        <taxon>Pseudomonadati</taxon>
        <taxon>Bacteroidota</taxon>
        <taxon>Flavobacteriia</taxon>
        <taxon>Flavobacteriales</taxon>
        <taxon>Flavobacteriaceae</taxon>
        <taxon>Zhouia</taxon>
    </lineage>
</organism>
<evidence type="ECO:0000313" key="3">
    <source>
        <dbReference type="Proteomes" id="UP000829476"/>
    </source>
</evidence>
<dbReference type="InterPro" id="IPR029057">
    <property type="entry name" value="PRTase-like"/>
</dbReference>
<dbReference type="InterPro" id="IPR000836">
    <property type="entry name" value="PRTase_dom"/>
</dbReference>